<dbReference type="InterPro" id="IPR010071">
    <property type="entry name" value="AA_adenyl_dom"/>
</dbReference>
<dbReference type="GO" id="GO:0017000">
    <property type="term" value="P:antibiotic biosynthetic process"/>
    <property type="evidence" value="ECO:0007669"/>
    <property type="project" value="UniProtKB-KW"/>
</dbReference>
<dbReference type="InterPro" id="IPR006162">
    <property type="entry name" value="Ppantetheine_attach_site"/>
</dbReference>
<dbReference type="Gene3D" id="3.30.300.30">
    <property type="match status" value="3"/>
</dbReference>
<evidence type="ECO:0000256" key="5">
    <source>
        <dbReference type="ARBA" id="ARBA00023194"/>
    </source>
</evidence>
<dbReference type="Pfam" id="PF00668">
    <property type="entry name" value="Condensation"/>
    <property type="match status" value="3"/>
</dbReference>
<evidence type="ECO:0000256" key="3">
    <source>
        <dbReference type="ARBA" id="ARBA00022450"/>
    </source>
</evidence>
<dbReference type="Gene3D" id="1.10.1200.10">
    <property type="entry name" value="ACP-like"/>
    <property type="match status" value="3"/>
</dbReference>
<dbReference type="PANTHER" id="PTHR45527:SF1">
    <property type="entry name" value="FATTY ACID SYNTHASE"/>
    <property type="match status" value="1"/>
</dbReference>
<dbReference type="STRING" id="1157490.EL26_14315"/>
<feature type="domain" description="Carrier" evidence="6">
    <location>
        <begin position="1623"/>
        <end position="1698"/>
    </location>
</feature>
<dbReference type="Gene3D" id="3.30.559.30">
    <property type="entry name" value="Nonribosomal peptide synthetase, condensation domain"/>
    <property type="match status" value="3"/>
</dbReference>
<dbReference type="Pfam" id="PF00550">
    <property type="entry name" value="PP-binding"/>
    <property type="match status" value="3"/>
</dbReference>
<organism evidence="7 8">
    <name type="scientific">Tumebacillus flagellatus</name>
    <dbReference type="NCBI Taxonomy" id="1157490"/>
    <lineage>
        <taxon>Bacteria</taxon>
        <taxon>Bacillati</taxon>
        <taxon>Bacillota</taxon>
        <taxon>Bacilli</taxon>
        <taxon>Bacillales</taxon>
        <taxon>Alicyclobacillaceae</taxon>
        <taxon>Tumebacillus</taxon>
    </lineage>
</organism>
<comment type="cofactor">
    <cofactor evidence="1">
        <name>pantetheine 4'-phosphate</name>
        <dbReference type="ChEBI" id="CHEBI:47942"/>
    </cofactor>
</comment>
<dbReference type="SUPFAM" id="SSF52777">
    <property type="entry name" value="CoA-dependent acyltransferases"/>
    <property type="match status" value="6"/>
</dbReference>
<feature type="domain" description="Carrier" evidence="6">
    <location>
        <begin position="2702"/>
        <end position="2777"/>
    </location>
</feature>
<dbReference type="GO" id="GO:0005829">
    <property type="term" value="C:cytosol"/>
    <property type="evidence" value="ECO:0007669"/>
    <property type="project" value="TreeGrafter"/>
</dbReference>
<dbReference type="PANTHER" id="PTHR45527">
    <property type="entry name" value="NONRIBOSOMAL PEPTIDE SYNTHETASE"/>
    <property type="match status" value="1"/>
</dbReference>
<dbReference type="Gene3D" id="3.40.50.980">
    <property type="match status" value="4"/>
</dbReference>
<dbReference type="GO" id="GO:0031177">
    <property type="term" value="F:phosphopantetheine binding"/>
    <property type="evidence" value="ECO:0007669"/>
    <property type="project" value="InterPro"/>
</dbReference>
<evidence type="ECO:0000313" key="7">
    <source>
        <dbReference type="EMBL" id="KEO82736.1"/>
    </source>
</evidence>
<dbReference type="Pfam" id="PF13193">
    <property type="entry name" value="AMP-binding_C"/>
    <property type="match status" value="3"/>
</dbReference>
<dbReference type="NCBIfam" id="TIGR01733">
    <property type="entry name" value="AA-adenyl-dom"/>
    <property type="match status" value="3"/>
</dbReference>
<keyword evidence="5" id="KW-0045">Antibiotic biosynthesis</keyword>
<dbReference type="GO" id="GO:0008610">
    <property type="term" value="P:lipid biosynthetic process"/>
    <property type="evidence" value="ECO:0007669"/>
    <property type="project" value="UniProtKB-ARBA"/>
</dbReference>
<dbReference type="InterPro" id="IPR000873">
    <property type="entry name" value="AMP-dep_synth/lig_dom"/>
</dbReference>
<dbReference type="InterPro" id="IPR025110">
    <property type="entry name" value="AMP-bd_C"/>
</dbReference>
<dbReference type="InterPro" id="IPR001242">
    <property type="entry name" value="Condensation_dom"/>
</dbReference>
<comment type="caution">
    <text evidence="7">The sequence shown here is derived from an EMBL/GenBank/DDBJ whole genome shotgun (WGS) entry which is preliminary data.</text>
</comment>
<evidence type="ECO:0000256" key="1">
    <source>
        <dbReference type="ARBA" id="ARBA00001957"/>
    </source>
</evidence>
<evidence type="ECO:0000256" key="4">
    <source>
        <dbReference type="ARBA" id="ARBA00022553"/>
    </source>
</evidence>
<dbReference type="FunFam" id="3.40.50.12780:FF:000012">
    <property type="entry name" value="Non-ribosomal peptide synthetase"/>
    <property type="match status" value="2"/>
</dbReference>
<dbReference type="GO" id="GO:0072330">
    <property type="term" value="P:monocarboxylic acid biosynthetic process"/>
    <property type="evidence" value="ECO:0007669"/>
    <property type="project" value="UniProtKB-ARBA"/>
</dbReference>
<dbReference type="EMBL" id="JMIR01000019">
    <property type="protein sequence ID" value="KEO82736.1"/>
    <property type="molecule type" value="Genomic_DNA"/>
</dbReference>
<dbReference type="CDD" id="cd19531">
    <property type="entry name" value="LCL_NRPS-like"/>
    <property type="match status" value="3"/>
</dbReference>
<dbReference type="InterPro" id="IPR045851">
    <property type="entry name" value="AMP-bd_C_sf"/>
</dbReference>
<dbReference type="InterPro" id="IPR036736">
    <property type="entry name" value="ACP-like_sf"/>
</dbReference>
<dbReference type="GO" id="GO:0043041">
    <property type="term" value="P:amino acid activation for nonribosomal peptide biosynthetic process"/>
    <property type="evidence" value="ECO:0007669"/>
    <property type="project" value="TreeGrafter"/>
</dbReference>
<evidence type="ECO:0000256" key="2">
    <source>
        <dbReference type="ARBA" id="ARBA00006432"/>
    </source>
</evidence>
<dbReference type="InterPro" id="IPR023213">
    <property type="entry name" value="CAT-like_dom_sf"/>
</dbReference>
<dbReference type="OrthoDB" id="9757559at2"/>
<dbReference type="InterPro" id="IPR042099">
    <property type="entry name" value="ANL_N_sf"/>
</dbReference>
<dbReference type="FunFam" id="1.10.1200.10:FF:000005">
    <property type="entry name" value="Nonribosomal peptide synthetase 1"/>
    <property type="match status" value="2"/>
</dbReference>
<evidence type="ECO:0000259" key="6">
    <source>
        <dbReference type="PROSITE" id="PS50075"/>
    </source>
</evidence>
<name>A0A074LKS7_9BACL</name>
<dbReference type="FunFam" id="3.30.559.10:FF:000012">
    <property type="entry name" value="Non-ribosomal peptide synthetase"/>
    <property type="match status" value="1"/>
</dbReference>
<feature type="domain" description="Carrier" evidence="6">
    <location>
        <begin position="557"/>
        <end position="632"/>
    </location>
</feature>
<protein>
    <recommendedName>
        <fullName evidence="6">Carrier domain-containing protein</fullName>
    </recommendedName>
</protein>
<dbReference type="FunFam" id="3.40.50.980:FF:000001">
    <property type="entry name" value="Non-ribosomal peptide synthetase"/>
    <property type="match status" value="2"/>
</dbReference>
<accession>A0A074LKS7</accession>
<keyword evidence="3" id="KW-0596">Phosphopantetheine</keyword>
<evidence type="ECO:0000313" key="8">
    <source>
        <dbReference type="Proteomes" id="UP000027931"/>
    </source>
</evidence>
<reference evidence="7 8" key="1">
    <citation type="journal article" date="2013" name="Int. J. Syst. Evol. Microbiol.">
        <title>Tumebacillus flagellatus sp. nov., an alpha-amylase/pullulanase-producing bacterium isolated from cassava wastewater.</title>
        <authorList>
            <person name="Wang Q."/>
            <person name="Xie N."/>
            <person name="Qin Y."/>
            <person name="Shen N."/>
            <person name="Zhu J."/>
            <person name="Mi H."/>
            <person name="Huang R."/>
        </authorList>
    </citation>
    <scope>NUCLEOTIDE SEQUENCE [LARGE SCALE GENOMIC DNA]</scope>
    <source>
        <strain evidence="7 8">GST4</strain>
    </source>
</reference>
<dbReference type="CDD" id="cd05930">
    <property type="entry name" value="A_NRPS"/>
    <property type="match status" value="3"/>
</dbReference>
<keyword evidence="4" id="KW-0597">Phosphoprotein</keyword>
<gene>
    <name evidence="7" type="ORF">EL26_14315</name>
</gene>
<dbReference type="InterPro" id="IPR020845">
    <property type="entry name" value="AMP-binding_CS"/>
</dbReference>
<dbReference type="Pfam" id="PF00501">
    <property type="entry name" value="AMP-binding"/>
    <property type="match status" value="3"/>
</dbReference>
<dbReference type="SUPFAM" id="SSF56801">
    <property type="entry name" value="Acetyl-CoA synthetase-like"/>
    <property type="match status" value="3"/>
</dbReference>
<proteinExistence type="inferred from homology"/>
<dbReference type="SUPFAM" id="SSF47336">
    <property type="entry name" value="ACP-like"/>
    <property type="match status" value="3"/>
</dbReference>
<comment type="similarity">
    <text evidence="2">Belongs to the ATP-dependent AMP-binding enzyme family.</text>
</comment>
<dbReference type="InterPro" id="IPR009081">
    <property type="entry name" value="PP-bd_ACP"/>
</dbReference>
<dbReference type="PROSITE" id="PS00455">
    <property type="entry name" value="AMP_BINDING"/>
    <property type="match status" value="3"/>
</dbReference>
<keyword evidence="8" id="KW-1185">Reference proteome</keyword>
<dbReference type="PROSITE" id="PS50075">
    <property type="entry name" value="CARRIER"/>
    <property type="match status" value="3"/>
</dbReference>
<dbReference type="PROSITE" id="PS00012">
    <property type="entry name" value="PHOSPHOPANTETHEINE"/>
    <property type="match status" value="2"/>
</dbReference>
<dbReference type="eggNOG" id="COG1020">
    <property type="taxonomic scope" value="Bacteria"/>
</dbReference>
<dbReference type="GO" id="GO:0003824">
    <property type="term" value="F:catalytic activity"/>
    <property type="evidence" value="ECO:0007669"/>
    <property type="project" value="InterPro"/>
</dbReference>
<sequence length="3225" mass="361504">MNEHSQIIHHLFYEQAAKTPDHTAVSFGSQQVTYRELNESSNRVAHFLRDRGVGRGELVGVLLERSCEMVVSLLGILKAGAAFVPLDPKYPLDRLAMIVSEVAPKWLVTQASFAGKLQELKAAAGLTNVQTLYADEIPAVGLDPVHALYSHEMAATSDVQAAAFSFAELASYPSTNLDVFNEPGDLNYIFYTSGSTGRPKGVMGCHKSLTHFIRWEAEEFGIGEGDRVSQFAALSFDACLRDLFVPLCHGGTVCLPPGDVLTDRAELVNWIEAEALTIIHCVPSVFRQLLAAAHEGMFPRLRRILMAGEVLEVKHVLQWMEIFGTRIELVNFYGSTETTMIKMFHRIDKRPTPGKPIPIGRAMKGAAPLILNEKNKLCGIGQVGEIYIRSPFLSLGYYKRPELTDEVFLQNPLRPLAEGADRVYRTGDLGRYLPDGNVEYIGRRDNQVKVRGIRVELAEIESAMVELPGVREAVVTARTEEEGDCTLIAYFTASDEQEVSVERLRANLQQKLPDAMIPSQFHLLAEMPLLPNGKVDRKGLQALAVEAKPERGRVYVEPRTETEQSLASIWADVLRVDKVGVHDSFFTLGGHSLLAMQVLSRVREETGVRVTLQDFFTKPTVEELAIHLDSVALADAIPPQHRIVRVPEQARYELSHAQSRLWFLQQLDPANVSYHMPYSVVLRGALDLGAFETAVQRMAARHEILRTVFVEEDGVPYQVIREHGTLPISYEDLTHLSAAEQVERTRNWTAEDARTPFSLTEGPLMRMMLLRTGADEFLFYLNTHHIISDGWSTGLFVQEVAELYHALLHGQEADLQPAALRYVDFAAWQNEQLAAGQLDNEEAYWLNTLAKPLPTLNLPLDFERPAVLTDTGAQFRYPLDAGLVEQAREFAAGEEASLFMVMLAAYHLLLHRLSGDEDIIVGTPTAGRTARELESLLGVFINMLSIRAHFDRDASFRSLLQQVKARCLEAFDHQTYPFDRLIEKVQPERDLSRSAVFSTMFVFENTPFALQLPGLEVSPAEIHRLSSQFDLALKVLEHDGETSLYFEYNPDLFLPSTVAKMAEQYVMLLAFVLNDAEQGLYEADLLTAADRQVYADMNDTDAAYDLNHLLLDAFVEQAEAHPERIALSEPSTGRMMTYGELHRRSNQLAHLLRAEGVQRNQLVAVMMERSIEMLVSMYGVLKSGAAYVPIDPEYPAQRIQYMLTDSGANILLTKRAYLDRTGAEGSLSAKPFLMEETQFYQGMPTSMPEPVGTPDDLAYMIYTSGSTGQPKGVLIQHRAILNRLVWHQEIFGATPEDVVVQRTTVSFDDSVIELFWPLRHGARLSIMAHEVVLDSHRLIEQLIQERATYIQFVPSLLAVVLSALQEMPARERPPLHTIILSGEALPAKLVEQWFQVYPGTKLANLYGPTEAAVDVSFIIYEGPQSHITIGRPVANTQLYVLNPKRRLCPVNVTGELYVGGVQLALGYHNKPEKTAEAFLPNPLPGTFGERLYRTGDSVRLLPDGTLDYLGRVDNQVKIRGIRTELGEIEEVLLQAADVNLAAVIARKAAGGDYTLFGFYTASRGVEAGELKEHLRAKLPDHMIPPRLVQLDEMPLTPNGKADRKALQVLAAEVAVEQQADYIAPSTPTELAVASIWSELLGREQVGAGDHFFEMGGHSLLLMQVNSRLRKTFGIGLELKDLFAYPTLTELASRVDERLQADAEGTGEKTNLSASGLAARIEPAALQPHYELSHAQKRLWFLYKFDPDNVAYHVNLNIRLKGTIQIDLLSLAFDEMIRRHSSLRTVFREVDGEPRQFVQPFSKFHVEFEDWRVFEREEQEQRLRAKLRETESTPFDLGDGPLMRAMLYQTGEAEYRFLLQKHHIITDALSRDLFLRELQEVYAALAEDRSPNLPQVDLQYVDYAEWQARQVESGVFAKEQEHWVGVLAKPLPVLDLPTDFPRPDVQTYNGGLVMQVLSDDLVQRVRKAAQQEGVSLFMFLFAAYVRLLNHLSGQDDLVVGTTIAGRTSEELENVFGFFVNTLALRVRMDGLQTPGELVQAVKQAALDAYEHQSVPFDLLIERINPERDMSRSPIFSTMFQYEVGMAGGLHGEQFQLELTENPFEVLTSKFDLQLNLMDFEEQGVHLFFQYNSDLFLRETVEKFTDLYLQVLENFAGDRTVPFGAAALLTEGDRAVYARMNDTEAAYDNEGLLWEAFAEQAEAHPERVALSEPETGRMMTYGELHAASNRLAHFLREQGVARNQLVAILMERSLEMMVGLYGILKSGAAYVPIDPEYPAERIRYMLEDSGARVLLTKQGYRELAEGTQTVLFMEQGERDLAHFPSTLPPRVGTPDDLAYMIYTSGSTGQPKGVLIQHRAILNRLHWHQETFRATAEDVMIQRTTACFDDSVIELFWPLRHGAKLSIMPQSVVLDPQRLIQQLLTERATYMQFVPSLLAVVVSALQEMPPEARPHLRTLIVSGEALPSKLVEQWFTLYPTGTQLANLYGPTEAAVDVSGAIYEAPHTLITIGAPLANTQLYVLNAHGQLCPVRVKGELYVGGVQLALGYHNKPEKTAESFVPNRLPNTPGDRLYRTGDAVRLLPDGTLEYLGRVDNQVKIRGFRIELGEIEEVLTQHAAVEMAAVIARKGPDGNNSLFGYLTASGELEVSALKDHLRTKLPDYMVPPRLVQLDVMPLTPNGKVDRHALEAFAAQDSFELVSEYVAPSTPTEEKLAGIWSELLKREQVGVRDNFFDLGGHSLLAIQILNRVRSDLNTALELKDLFANPTVDALAAAIDERLQAGGTASSLVIPKAPESADYPLSNAQRRLWLLYKLNPASRAYNIPLEIAIKRPLQVKLFEKALHQLAERQAVLRTVFVEAAGEPRQKVLPKSNIRPFYKDLSAQSPEEQEAFIRETIALANSRPFDLTRGPLVRTLLFKRGESDYHFYLNVHHIITDGWSNELLAREHAALYEALVNGEEASLPQLPVQYVDYAAWQEQEAANGRFAGDEAYWLDTLAKPLPVLNLPTDFPRPAVRTDQGAVLWWSIPREITLSLRERAAAEEVSLYTLLLAGYVLFLHEQTGQRDLIVGTPIAGRVAEELESVIGFFVNTLAIRARLDGVTNGRELVQRVKEQFLSAYEHQGMPFDLLIERLNPERDLSRTPVFSTMFTFRQFLEAVSPLYEPLQETDTEVSKFDLTVTIQEEREHLRIAFEYSTDLFQKATVETFARALESALASLAVDPAALVLE</sequence>
<dbReference type="FunFam" id="3.30.300.30:FF:000010">
    <property type="entry name" value="Enterobactin synthetase component F"/>
    <property type="match status" value="2"/>
</dbReference>
<dbReference type="RefSeq" id="WP_038089744.1">
    <property type="nucleotide sequence ID" value="NZ_JMIR01000019.1"/>
</dbReference>
<dbReference type="SMART" id="SM00823">
    <property type="entry name" value="PKS_PP"/>
    <property type="match status" value="3"/>
</dbReference>
<dbReference type="Gene3D" id="3.40.50.12780">
    <property type="entry name" value="N-terminal domain of ligase-like"/>
    <property type="match status" value="1"/>
</dbReference>
<dbReference type="Gene3D" id="2.30.38.10">
    <property type="entry name" value="Luciferase, Domain 3"/>
    <property type="match status" value="2"/>
</dbReference>
<dbReference type="GO" id="GO:0044550">
    <property type="term" value="P:secondary metabolite biosynthetic process"/>
    <property type="evidence" value="ECO:0007669"/>
    <property type="project" value="UniProtKB-ARBA"/>
</dbReference>
<dbReference type="NCBIfam" id="NF003417">
    <property type="entry name" value="PRK04813.1"/>
    <property type="match status" value="4"/>
</dbReference>
<dbReference type="FunFam" id="1.10.1200.10:FF:000016">
    <property type="entry name" value="Non-ribosomal peptide synthase"/>
    <property type="match status" value="1"/>
</dbReference>
<dbReference type="InterPro" id="IPR020806">
    <property type="entry name" value="PKS_PP-bd"/>
</dbReference>
<dbReference type="Gene3D" id="3.30.559.10">
    <property type="entry name" value="Chloramphenicol acetyltransferase-like domain"/>
    <property type="match status" value="3"/>
</dbReference>
<dbReference type="Proteomes" id="UP000027931">
    <property type="component" value="Unassembled WGS sequence"/>
</dbReference>